<dbReference type="EMBL" id="QYRN01000002">
    <property type="protein sequence ID" value="RIY02790.1"/>
    <property type="molecule type" value="Genomic_DNA"/>
</dbReference>
<dbReference type="SMART" id="SM00471">
    <property type="entry name" value="HDc"/>
    <property type="match status" value="1"/>
</dbReference>
<dbReference type="Pfam" id="PF11871">
    <property type="entry name" value="DUF3391"/>
    <property type="match status" value="1"/>
</dbReference>
<evidence type="ECO:0000313" key="3">
    <source>
        <dbReference type="Proteomes" id="UP000265750"/>
    </source>
</evidence>
<gene>
    <name evidence="2" type="ORF">D3218_05435</name>
</gene>
<evidence type="ECO:0000259" key="1">
    <source>
        <dbReference type="PROSITE" id="PS51832"/>
    </source>
</evidence>
<dbReference type="SUPFAM" id="SSF109604">
    <property type="entry name" value="HD-domain/PDEase-like"/>
    <property type="match status" value="1"/>
</dbReference>
<organism evidence="2 3">
    <name type="scientific">Aureimonas flava</name>
    <dbReference type="NCBI Taxonomy" id="2320271"/>
    <lineage>
        <taxon>Bacteria</taxon>
        <taxon>Pseudomonadati</taxon>
        <taxon>Pseudomonadota</taxon>
        <taxon>Alphaproteobacteria</taxon>
        <taxon>Hyphomicrobiales</taxon>
        <taxon>Aurantimonadaceae</taxon>
        <taxon>Aureimonas</taxon>
    </lineage>
</organism>
<dbReference type="PANTHER" id="PTHR43155">
    <property type="entry name" value="CYCLIC DI-GMP PHOSPHODIESTERASE PA4108-RELATED"/>
    <property type="match status" value="1"/>
</dbReference>
<dbReference type="RefSeq" id="WP_119538867.1">
    <property type="nucleotide sequence ID" value="NZ_QYRN01000002.1"/>
</dbReference>
<dbReference type="AlphaFoldDB" id="A0A3A1WRD1"/>
<proteinExistence type="predicted"/>
<dbReference type="CDD" id="cd00077">
    <property type="entry name" value="HDc"/>
    <property type="match status" value="1"/>
</dbReference>
<dbReference type="InterPro" id="IPR037522">
    <property type="entry name" value="HD_GYP_dom"/>
</dbReference>
<dbReference type="OrthoDB" id="9802066at2"/>
<dbReference type="Pfam" id="PF13487">
    <property type="entry name" value="HD_5"/>
    <property type="match status" value="1"/>
</dbReference>
<dbReference type="Proteomes" id="UP000265750">
    <property type="component" value="Unassembled WGS sequence"/>
</dbReference>
<protein>
    <submittedName>
        <fullName evidence="2">HD-GYP domain-containing protein</fullName>
    </submittedName>
</protein>
<dbReference type="InterPro" id="IPR003607">
    <property type="entry name" value="HD/PDEase_dom"/>
</dbReference>
<dbReference type="PROSITE" id="PS51832">
    <property type="entry name" value="HD_GYP"/>
    <property type="match status" value="1"/>
</dbReference>
<dbReference type="GO" id="GO:0008081">
    <property type="term" value="F:phosphoric diester hydrolase activity"/>
    <property type="evidence" value="ECO:0007669"/>
    <property type="project" value="UniProtKB-ARBA"/>
</dbReference>
<dbReference type="InterPro" id="IPR021812">
    <property type="entry name" value="DUF3391"/>
</dbReference>
<comment type="caution">
    <text evidence="2">The sequence shown here is derived from an EMBL/GenBank/DDBJ whole genome shotgun (WGS) entry which is preliminary data.</text>
</comment>
<dbReference type="Gene3D" id="1.10.3210.10">
    <property type="entry name" value="Hypothetical protein af1432"/>
    <property type="match status" value="1"/>
</dbReference>
<feature type="domain" description="HD-GYP" evidence="1">
    <location>
        <begin position="131"/>
        <end position="323"/>
    </location>
</feature>
<sequence length="323" mass="35938">MLLRIERRQVRIGMYVQEVEGDWIDLPLWFRGCRIGDAATLARMRDSRISTLVIDLGKGVGPAETTPFPALRPPLSPAPAAARVPPSPDLEKARATLRRTNAALRQIFRTVHEGRVLDPAQTRAIVDEVAAAMRHRPGALLGITRLKSKDEYSFLHSVAVCALMTHFARFLRLDPVEVQHLGMAGLLHDIGKLTLPEGILGKPEALSEEETRIVRTHPPEGFRLLAGQDVPDVVREVCLHHHERMDGAGYPDGLAGDQLSRAVRMAAICDVYDAVTSVRPYKEAWSAKTAYRRMWSWEGHFDRVLLGQFFRSIGVAGEAARQP</sequence>
<keyword evidence="3" id="KW-1185">Reference proteome</keyword>
<evidence type="ECO:0000313" key="2">
    <source>
        <dbReference type="EMBL" id="RIY02790.1"/>
    </source>
</evidence>
<dbReference type="PANTHER" id="PTHR43155:SF2">
    <property type="entry name" value="CYCLIC DI-GMP PHOSPHODIESTERASE PA4108"/>
    <property type="match status" value="1"/>
</dbReference>
<accession>A0A3A1WRD1</accession>
<name>A0A3A1WRD1_9HYPH</name>
<dbReference type="NCBIfam" id="TIGR00277">
    <property type="entry name" value="HDIG"/>
    <property type="match status" value="1"/>
</dbReference>
<reference evidence="3" key="1">
    <citation type="submission" date="2018-09" db="EMBL/GenBank/DDBJ databases">
        <authorList>
            <person name="Tuo L."/>
        </authorList>
    </citation>
    <scope>NUCLEOTIDE SEQUENCE [LARGE SCALE GENOMIC DNA]</scope>
    <source>
        <strain evidence="3">M2BS4Y-1</strain>
    </source>
</reference>
<dbReference type="InterPro" id="IPR006675">
    <property type="entry name" value="HDIG_dom"/>
</dbReference>